<feature type="domain" description="HTH marR-type" evidence="1">
    <location>
        <begin position="4"/>
        <end position="139"/>
    </location>
</feature>
<protein>
    <submittedName>
        <fullName evidence="2">MarR family transcriptional regulator</fullName>
    </submittedName>
</protein>
<accession>A0ABT0D341</accession>
<dbReference type="InterPro" id="IPR036388">
    <property type="entry name" value="WH-like_DNA-bd_sf"/>
</dbReference>
<organism evidence="2 3">
    <name type="scientific">Peteryoungia algae</name>
    <dbReference type="NCBI Taxonomy" id="2919917"/>
    <lineage>
        <taxon>Bacteria</taxon>
        <taxon>Pseudomonadati</taxon>
        <taxon>Pseudomonadota</taxon>
        <taxon>Alphaproteobacteria</taxon>
        <taxon>Hyphomicrobiales</taxon>
        <taxon>Rhizobiaceae</taxon>
        <taxon>Peteryoungia</taxon>
    </lineage>
</organism>
<dbReference type="EMBL" id="JALAYX010000004">
    <property type="protein sequence ID" value="MCJ8239829.1"/>
    <property type="molecule type" value="Genomic_DNA"/>
</dbReference>
<gene>
    <name evidence="2" type="ORF">MKJ03_15980</name>
</gene>
<dbReference type="InterPro" id="IPR039422">
    <property type="entry name" value="MarR/SlyA-like"/>
</dbReference>
<sequence>MNKQEQLYRLIWLSRPLMQAAEARVEQALDGTGLTVRMRAVLEILHVHGDATVPEIALKLEIQRQYVQVMVNETLAEGLTVGEPNPRHRRSTKIALTPKGKRLIEEVITRENHIVQRMATGIRAEDIATALNVVTKMIAELKADAEDQSA</sequence>
<evidence type="ECO:0000259" key="1">
    <source>
        <dbReference type="PROSITE" id="PS50995"/>
    </source>
</evidence>
<dbReference type="SMART" id="SM00347">
    <property type="entry name" value="HTH_MARR"/>
    <property type="match status" value="1"/>
</dbReference>
<dbReference type="PROSITE" id="PS50995">
    <property type="entry name" value="HTH_MARR_2"/>
    <property type="match status" value="1"/>
</dbReference>
<dbReference type="Proteomes" id="UP001522662">
    <property type="component" value="Unassembled WGS sequence"/>
</dbReference>
<dbReference type="SUPFAM" id="SSF46785">
    <property type="entry name" value="Winged helix' DNA-binding domain"/>
    <property type="match status" value="1"/>
</dbReference>
<proteinExistence type="predicted"/>
<dbReference type="Gene3D" id="1.10.10.10">
    <property type="entry name" value="Winged helix-like DNA-binding domain superfamily/Winged helix DNA-binding domain"/>
    <property type="match status" value="1"/>
</dbReference>
<dbReference type="Pfam" id="PF12802">
    <property type="entry name" value="MarR_2"/>
    <property type="match status" value="1"/>
</dbReference>
<dbReference type="PANTHER" id="PTHR33164:SF99">
    <property type="entry name" value="MARR FAMILY REGULATORY PROTEIN"/>
    <property type="match status" value="1"/>
</dbReference>
<reference evidence="2 3" key="1">
    <citation type="submission" date="2022-03" db="EMBL/GenBank/DDBJ databases">
        <title>Rhizobium SSM4.3 sp. nov., isolated from Sediment (Gouqi Island).</title>
        <authorList>
            <person name="Chen G."/>
        </authorList>
    </citation>
    <scope>NUCLEOTIDE SEQUENCE [LARGE SCALE GENOMIC DNA]</scope>
    <source>
        <strain evidence="2 3">SSM4.3</strain>
    </source>
</reference>
<keyword evidence="3" id="KW-1185">Reference proteome</keyword>
<name>A0ABT0D341_9HYPH</name>
<dbReference type="PANTHER" id="PTHR33164">
    <property type="entry name" value="TRANSCRIPTIONAL REGULATOR, MARR FAMILY"/>
    <property type="match status" value="1"/>
</dbReference>
<dbReference type="InterPro" id="IPR036390">
    <property type="entry name" value="WH_DNA-bd_sf"/>
</dbReference>
<dbReference type="RefSeq" id="WP_245137296.1">
    <property type="nucleotide sequence ID" value="NZ_CP128477.1"/>
</dbReference>
<comment type="caution">
    <text evidence="2">The sequence shown here is derived from an EMBL/GenBank/DDBJ whole genome shotgun (WGS) entry which is preliminary data.</text>
</comment>
<dbReference type="InterPro" id="IPR000835">
    <property type="entry name" value="HTH_MarR-typ"/>
</dbReference>
<evidence type="ECO:0000313" key="2">
    <source>
        <dbReference type="EMBL" id="MCJ8239829.1"/>
    </source>
</evidence>
<evidence type="ECO:0000313" key="3">
    <source>
        <dbReference type="Proteomes" id="UP001522662"/>
    </source>
</evidence>